<evidence type="ECO:0000256" key="6">
    <source>
        <dbReference type="SAM" id="MobiDB-lite"/>
    </source>
</evidence>
<evidence type="ECO:0000256" key="1">
    <source>
        <dbReference type="ARBA" id="ARBA00004651"/>
    </source>
</evidence>
<dbReference type="Proteomes" id="UP000295578">
    <property type="component" value="Unassembled WGS sequence"/>
</dbReference>
<feature type="transmembrane region" description="Helical" evidence="7">
    <location>
        <begin position="462"/>
        <end position="481"/>
    </location>
</feature>
<feature type="transmembrane region" description="Helical" evidence="7">
    <location>
        <begin position="487"/>
        <end position="506"/>
    </location>
</feature>
<reference evidence="8 9" key="1">
    <citation type="submission" date="2019-03" db="EMBL/GenBank/DDBJ databases">
        <title>Draft genome sequences of novel Actinobacteria.</title>
        <authorList>
            <person name="Sahin N."/>
            <person name="Ay H."/>
            <person name="Saygin H."/>
        </authorList>
    </citation>
    <scope>NUCLEOTIDE SEQUENCE [LARGE SCALE GENOMIC DNA]</scope>
    <source>
        <strain evidence="8 9">DSM 45941</strain>
    </source>
</reference>
<name>A0A4R5BSZ9_9ACTN</name>
<sequence>MTAAPPHADQRAGEGGRRHGRDLREFARGGAIGLVSSVIAAASGFLLTVVVARTLGPAEAGVFFVVVALFTIVAEIAELGADTGLVRTTARLRALGRGDELRRLMAVAHLPVVVVGVLCSVGAYLAAPWVADRFIDPAQAGTAVTLLRIAAPFLGLMALTRVALGGTRGLGSVTAYSLINNVLLPGTRPLLVGLVFVFGMGAAGVMVAWTAPVAASFIAAALVLWRMMSRAGHDPDGGPLPATVPRGSPGREFWAFSGPRGLAAAVEIALVWANVPLVAMLVSSEEAGVYATANRFVSTGTLVLQAARIAIAPQVAAMLARDERDRAGHLNSLATRWVVLASWPIYLVLACFGPFLLAMFGEGFTGGAVALAVLAGAMLIALSAGNVQTVLLMGGKSSWSLGNKAVALAVNIGLTLLLVPPFGIAGAAAAWAVAMLIDTVAAALQVRYLLGLRLDVRRVAVTGLWALVWFGLTGVALRALFGTSALVFAGYAVVACAGYAATLWRLRHSLGGAEFLGAVRNRGARDDAGAGPGARQGESA</sequence>
<feature type="transmembrane region" description="Helical" evidence="7">
    <location>
        <begin position="206"/>
        <end position="225"/>
    </location>
</feature>
<dbReference type="Pfam" id="PF13440">
    <property type="entry name" value="Polysacc_synt_3"/>
    <property type="match status" value="1"/>
</dbReference>
<protein>
    <submittedName>
        <fullName evidence="8">Uncharacterized protein</fullName>
    </submittedName>
</protein>
<feature type="transmembrane region" description="Helical" evidence="7">
    <location>
        <begin position="369"/>
        <end position="393"/>
    </location>
</feature>
<proteinExistence type="predicted"/>
<feature type="compositionally biased region" description="Basic and acidic residues" evidence="6">
    <location>
        <begin position="8"/>
        <end position="20"/>
    </location>
</feature>
<evidence type="ECO:0000256" key="3">
    <source>
        <dbReference type="ARBA" id="ARBA00022692"/>
    </source>
</evidence>
<evidence type="ECO:0000313" key="8">
    <source>
        <dbReference type="EMBL" id="TDD90181.1"/>
    </source>
</evidence>
<feature type="transmembrane region" description="Helical" evidence="7">
    <location>
        <begin position="176"/>
        <end position="200"/>
    </location>
</feature>
<evidence type="ECO:0000256" key="7">
    <source>
        <dbReference type="SAM" id="Phobius"/>
    </source>
</evidence>
<feature type="transmembrane region" description="Helical" evidence="7">
    <location>
        <begin position="62"/>
        <end position="85"/>
    </location>
</feature>
<feature type="region of interest" description="Disordered" evidence="6">
    <location>
        <begin position="1"/>
        <end position="20"/>
    </location>
</feature>
<evidence type="ECO:0000256" key="5">
    <source>
        <dbReference type="ARBA" id="ARBA00023136"/>
    </source>
</evidence>
<dbReference type="PANTHER" id="PTHR30250:SF27">
    <property type="entry name" value="POLYSACCHARIDE BIOSYNTHESIS PROTEIN"/>
    <property type="match status" value="1"/>
</dbReference>
<accession>A0A4R5BSZ9</accession>
<evidence type="ECO:0000313" key="9">
    <source>
        <dbReference type="Proteomes" id="UP000295578"/>
    </source>
</evidence>
<feature type="transmembrane region" description="Helical" evidence="7">
    <location>
        <begin position="106"/>
        <end position="126"/>
    </location>
</feature>
<keyword evidence="3 7" id="KW-0812">Transmembrane</keyword>
<evidence type="ECO:0000256" key="4">
    <source>
        <dbReference type="ARBA" id="ARBA00022989"/>
    </source>
</evidence>
<keyword evidence="5 7" id="KW-0472">Membrane</keyword>
<feature type="transmembrane region" description="Helical" evidence="7">
    <location>
        <begin position="146"/>
        <end position="164"/>
    </location>
</feature>
<keyword evidence="4 7" id="KW-1133">Transmembrane helix</keyword>
<dbReference type="GO" id="GO:0005886">
    <property type="term" value="C:plasma membrane"/>
    <property type="evidence" value="ECO:0007669"/>
    <property type="project" value="UniProtKB-SubCell"/>
</dbReference>
<dbReference type="EMBL" id="SMKY01000009">
    <property type="protein sequence ID" value="TDD90181.1"/>
    <property type="molecule type" value="Genomic_DNA"/>
</dbReference>
<feature type="transmembrane region" description="Helical" evidence="7">
    <location>
        <begin position="26"/>
        <end position="50"/>
    </location>
</feature>
<dbReference type="InterPro" id="IPR050833">
    <property type="entry name" value="Poly_Biosynth_Transport"/>
</dbReference>
<feature type="transmembrane region" description="Helical" evidence="7">
    <location>
        <begin position="405"/>
        <end position="424"/>
    </location>
</feature>
<comment type="caution">
    <text evidence="8">The sequence shown here is derived from an EMBL/GenBank/DDBJ whole genome shotgun (WGS) entry which is preliminary data.</text>
</comment>
<dbReference type="PANTHER" id="PTHR30250">
    <property type="entry name" value="PST FAMILY PREDICTED COLANIC ACID TRANSPORTER"/>
    <property type="match status" value="1"/>
</dbReference>
<feature type="transmembrane region" description="Helical" evidence="7">
    <location>
        <begin position="333"/>
        <end position="357"/>
    </location>
</feature>
<keyword evidence="9" id="KW-1185">Reference proteome</keyword>
<keyword evidence="2" id="KW-1003">Cell membrane</keyword>
<gene>
    <name evidence="8" type="ORF">E1293_03885</name>
</gene>
<organism evidence="8 9">
    <name type="scientific">Actinomadura darangshiensis</name>
    <dbReference type="NCBI Taxonomy" id="705336"/>
    <lineage>
        <taxon>Bacteria</taxon>
        <taxon>Bacillati</taxon>
        <taxon>Actinomycetota</taxon>
        <taxon>Actinomycetes</taxon>
        <taxon>Streptosporangiales</taxon>
        <taxon>Thermomonosporaceae</taxon>
        <taxon>Actinomadura</taxon>
    </lineage>
</organism>
<dbReference type="RefSeq" id="WP_132193851.1">
    <property type="nucleotide sequence ID" value="NZ_SMKY01000009.1"/>
</dbReference>
<comment type="subcellular location">
    <subcellularLocation>
        <location evidence="1">Cell membrane</location>
        <topology evidence="1">Multi-pass membrane protein</topology>
    </subcellularLocation>
</comment>
<feature type="transmembrane region" description="Helical" evidence="7">
    <location>
        <begin position="430"/>
        <end position="450"/>
    </location>
</feature>
<dbReference type="OrthoDB" id="3294889at2"/>
<evidence type="ECO:0000256" key="2">
    <source>
        <dbReference type="ARBA" id="ARBA00022475"/>
    </source>
</evidence>
<dbReference type="AlphaFoldDB" id="A0A4R5BSZ9"/>